<keyword evidence="2" id="KW-1185">Reference proteome</keyword>
<protein>
    <submittedName>
        <fullName evidence="1">Uncharacterized protein</fullName>
    </submittedName>
</protein>
<evidence type="ECO:0000313" key="1">
    <source>
        <dbReference type="EMBL" id="TXG72519.1"/>
    </source>
</evidence>
<comment type="caution">
    <text evidence="1">The sequence shown here is derived from an EMBL/GenBank/DDBJ whole genome shotgun (WGS) entry which is preliminary data.</text>
</comment>
<name>A0A5C7ITS3_9ROSI</name>
<dbReference type="AlphaFoldDB" id="A0A5C7ITS3"/>
<organism evidence="1 2">
    <name type="scientific">Acer yangbiense</name>
    <dbReference type="NCBI Taxonomy" id="1000413"/>
    <lineage>
        <taxon>Eukaryota</taxon>
        <taxon>Viridiplantae</taxon>
        <taxon>Streptophyta</taxon>
        <taxon>Embryophyta</taxon>
        <taxon>Tracheophyta</taxon>
        <taxon>Spermatophyta</taxon>
        <taxon>Magnoliopsida</taxon>
        <taxon>eudicotyledons</taxon>
        <taxon>Gunneridae</taxon>
        <taxon>Pentapetalae</taxon>
        <taxon>rosids</taxon>
        <taxon>malvids</taxon>
        <taxon>Sapindales</taxon>
        <taxon>Sapindaceae</taxon>
        <taxon>Hippocastanoideae</taxon>
        <taxon>Acereae</taxon>
        <taxon>Acer</taxon>
    </lineage>
</organism>
<gene>
    <name evidence="1" type="ORF">EZV62_001098</name>
</gene>
<evidence type="ECO:0000313" key="2">
    <source>
        <dbReference type="Proteomes" id="UP000323000"/>
    </source>
</evidence>
<dbReference type="EMBL" id="VAHF01000001">
    <property type="protein sequence ID" value="TXG72519.1"/>
    <property type="molecule type" value="Genomic_DNA"/>
</dbReference>
<dbReference type="InterPro" id="IPR004158">
    <property type="entry name" value="DUF247_pln"/>
</dbReference>
<dbReference type="Pfam" id="PF03140">
    <property type="entry name" value="DUF247"/>
    <property type="match status" value="1"/>
</dbReference>
<dbReference type="Proteomes" id="UP000323000">
    <property type="component" value="Chromosome 1"/>
</dbReference>
<sequence>MEEHKLRYLQQLLRRRNESSVNKYVMALRGFEEIKSSKRKRGKFKLLGLIHNFIPAPFAAETGVTRDAVGKEENFGFMHSAMDLKEAGVTFKKADGSNLFDIKFENGFDLLS</sequence>
<accession>A0A5C7ITS3</accession>
<reference evidence="2" key="1">
    <citation type="journal article" date="2019" name="Gigascience">
        <title>De novo genome assembly of the endangered Acer yangbiense, a plant species with extremely small populations endemic to Yunnan Province, China.</title>
        <authorList>
            <person name="Yang J."/>
            <person name="Wariss H.M."/>
            <person name="Tao L."/>
            <person name="Zhang R."/>
            <person name="Yun Q."/>
            <person name="Hollingsworth P."/>
            <person name="Dao Z."/>
            <person name="Luo G."/>
            <person name="Guo H."/>
            <person name="Ma Y."/>
            <person name="Sun W."/>
        </authorList>
    </citation>
    <scope>NUCLEOTIDE SEQUENCE [LARGE SCALE GENOMIC DNA]</scope>
    <source>
        <strain evidence="2">cv. Malutang</strain>
    </source>
</reference>
<proteinExistence type="predicted"/>
<dbReference type="OrthoDB" id="10274131at2759"/>